<dbReference type="RefSeq" id="WP_307191146.1">
    <property type="nucleotide sequence ID" value="NZ_JAUSUN010000002.1"/>
</dbReference>
<feature type="domain" description="PTS EIIB type-1" evidence="14">
    <location>
        <begin position="5"/>
        <end position="87"/>
    </location>
</feature>
<dbReference type="InterPro" id="IPR036878">
    <property type="entry name" value="Glu_permease_IIB"/>
</dbReference>
<feature type="transmembrane region" description="Helical" evidence="12">
    <location>
        <begin position="427"/>
        <end position="449"/>
    </location>
</feature>
<dbReference type="PROSITE" id="PS51098">
    <property type="entry name" value="PTS_EIIB_TYPE_1"/>
    <property type="match status" value="1"/>
</dbReference>
<comment type="caution">
    <text evidence="16">The sequence shown here is derived from an EMBL/GenBank/DDBJ whole genome shotgun (WGS) entry which is preliminary data.</text>
</comment>
<evidence type="ECO:0000313" key="16">
    <source>
        <dbReference type="EMBL" id="MDQ0412310.1"/>
    </source>
</evidence>
<evidence type="ECO:0000259" key="14">
    <source>
        <dbReference type="PROSITE" id="PS51098"/>
    </source>
</evidence>
<feature type="transmembrane region" description="Helical" evidence="12">
    <location>
        <begin position="357"/>
        <end position="376"/>
    </location>
</feature>
<evidence type="ECO:0000256" key="12">
    <source>
        <dbReference type="SAM" id="Phobius"/>
    </source>
</evidence>
<feature type="transmembrane region" description="Helical" evidence="12">
    <location>
        <begin position="118"/>
        <end position="141"/>
    </location>
</feature>
<dbReference type="PROSITE" id="PS51103">
    <property type="entry name" value="PTS_EIIC_TYPE_1"/>
    <property type="match status" value="1"/>
</dbReference>
<dbReference type="EMBL" id="JAUSUN010000002">
    <property type="protein sequence ID" value="MDQ0412310.1"/>
    <property type="molecule type" value="Genomic_DNA"/>
</dbReference>
<dbReference type="PROSITE" id="PS51093">
    <property type="entry name" value="PTS_EIIA_TYPE_1"/>
    <property type="match status" value="1"/>
</dbReference>
<evidence type="ECO:0000313" key="17">
    <source>
        <dbReference type="Proteomes" id="UP001242313"/>
    </source>
</evidence>
<dbReference type="Gene3D" id="2.70.70.10">
    <property type="entry name" value="Glucose Permease (Domain IIA)"/>
    <property type="match status" value="1"/>
</dbReference>
<sequence length="621" mass="67015">MADYTNLAKAIVNGVGGEENIISLYHCMTRLRFKLKNGSKFDVKELERTEGVISAVKSNGQYQVIIGSHVSEVFETISQHYNIESGAAKKQEEKQENEKNGNVIARFFNVMSSIITPIVPTLAGSGMLKALLVILTTYFGMSAEGSTYMILSAASNAVFYFFPIMLAFSAARTFGSNAFVSAAIMAALLEPKFTGLMKNVGDTVDFANIPIVLMNYSGQIIPAILTIWLFSYLESFLNRYIPKIIQMFAVPMLSLLIMVPLAAGLIGPMGVFAGNAIADGIGYLNGQSGMLTGAIIGAGWTFLVMFGVHWGVVPAMLNNLSTTGFDTIRPPVANATFAQAGVAFGVFLKAKDKKLKSYALSVMMPALLAGITEPIVYGLSVKYKRPMIAAVIGGTLGGGFAGAMKTTVMAYVFPALTTLPAFMTGTFVYYIISITIAFVVTVVLTYILGFNEEGEHDASSPEVIKEYAVQRSTVLSPMSGKIVPLQKVNDSAFSSEAMGKGIAIHPIEGKVYAPVSGKVTTLFYTKHAIGLTSDTQTEILIHIGLNTVKLNGEYFKAHVKQGDDVEQGQLLIEFDIQKIQEEGYDVTTPIIITNSNIYTDIIETEKKSVLSQEILLTAVVL</sequence>
<accession>A0ABU0FQX3</accession>
<dbReference type="NCBIfam" id="TIGR01995">
    <property type="entry name" value="PTS-II-ABC-beta"/>
    <property type="match status" value="1"/>
</dbReference>
<dbReference type="PANTHER" id="PTHR30175">
    <property type="entry name" value="PHOSPHOTRANSFERASE SYSTEM TRANSPORT PROTEIN"/>
    <property type="match status" value="1"/>
</dbReference>
<dbReference type="NCBIfam" id="TIGR00830">
    <property type="entry name" value="PTBA"/>
    <property type="match status" value="1"/>
</dbReference>
<evidence type="ECO:0000256" key="3">
    <source>
        <dbReference type="ARBA" id="ARBA00022475"/>
    </source>
</evidence>
<evidence type="ECO:0000256" key="7">
    <source>
        <dbReference type="ARBA" id="ARBA00022692"/>
    </source>
</evidence>
<dbReference type="InterPro" id="IPR001127">
    <property type="entry name" value="PTS_EIIA_1_perm"/>
</dbReference>
<evidence type="ECO:0000256" key="9">
    <source>
        <dbReference type="ARBA" id="ARBA00022989"/>
    </source>
</evidence>
<dbReference type="Pfam" id="PF00358">
    <property type="entry name" value="PTS_EIIA_1"/>
    <property type="match status" value="1"/>
</dbReference>
<dbReference type="CDD" id="cd00212">
    <property type="entry name" value="PTS_IIB_glc"/>
    <property type="match status" value="1"/>
</dbReference>
<dbReference type="InterPro" id="IPR003352">
    <property type="entry name" value="PTS_EIIC"/>
</dbReference>
<dbReference type="InterPro" id="IPR050558">
    <property type="entry name" value="PTS_Sugar-Specific_Components"/>
</dbReference>
<keyword evidence="5" id="KW-0808">Transferase</keyword>
<keyword evidence="4" id="KW-0762">Sugar transport</keyword>
<feature type="domain" description="PTS EIIC type-1" evidence="15">
    <location>
        <begin position="109"/>
        <end position="464"/>
    </location>
</feature>
<evidence type="ECO:0000256" key="4">
    <source>
        <dbReference type="ARBA" id="ARBA00022597"/>
    </source>
</evidence>
<feature type="transmembrane region" description="Helical" evidence="12">
    <location>
        <begin position="174"/>
        <end position="190"/>
    </location>
</feature>
<evidence type="ECO:0000256" key="11">
    <source>
        <dbReference type="PROSITE-ProRule" id="PRU00421"/>
    </source>
</evidence>
<evidence type="ECO:0000256" key="6">
    <source>
        <dbReference type="ARBA" id="ARBA00022683"/>
    </source>
</evidence>
<evidence type="ECO:0000256" key="10">
    <source>
        <dbReference type="ARBA" id="ARBA00023136"/>
    </source>
</evidence>
<protein>
    <submittedName>
        <fullName evidence="16">PTS system beta-glucosides-specific IIC component</fullName>
    </submittedName>
</protein>
<keyword evidence="17" id="KW-1185">Reference proteome</keyword>
<feature type="transmembrane region" description="Helical" evidence="12">
    <location>
        <begin position="290"/>
        <end position="312"/>
    </location>
</feature>
<dbReference type="SUPFAM" id="SSF51261">
    <property type="entry name" value="Duplicated hybrid motif"/>
    <property type="match status" value="1"/>
</dbReference>
<dbReference type="PROSITE" id="PS01035">
    <property type="entry name" value="PTS_EIIB_TYPE_1_CYS"/>
    <property type="match status" value="1"/>
</dbReference>
<feature type="transmembrane region" description="Helical" evidence="12">
    <location>
        <begin position="388"/>
        <end position="415"/>
    </location>
</feature>
<keyword evidence="9 12" id="KW-1133">Transmembrane helix</keyword>
<keyword evidence="8" id="KW-0418">Kinase</keyword>
<dbReference type="SUPFAM" id="SSF55604">
    <property type="entry name" value="Glucose permease domain IIB"/>
    <property type="match status" value="1"/>
</dbReference>
<proteinExistence type="predicted"/>
<organism evidence="16 17">
    <name type="scientific">Mesobacillus stamsii</name>
    <dbReference type="NCBI Taxonomy" id="225347"/>
    <lineage>
        <taxon>Bacteria</taxon>
        <taxon>Bacillati</taxon>
        <taxon>Bacillota</taxon>
        <taxon>Bacilli</taxon>
        <taxon>Bacillales</taxon>
        <taxon>Bacillaceae</taxon>
        <taxon>Mesobacillus</taxon>
    </lineage>
</organism>
<feature type="transmembrane region" description="Helical" evidence="12">
    <location>
        <begin position="148"/>
        <end position="168"/>
    </location>
</feature>
<evidence type="ECO:0000256" key="8">
    <source>
        <dbReference type="ARBA" id="ARBA00022777"/>
    </source>
</evidence>
<dbReference type="InterPro" id="IPR011297">
    <property type="entry name" value="PTS_IIABC_b_glu"/>
</dbReference>
<dbReference type="InterPro" id="IPR013013">
    <property type="entry name" value="PTS_EIIC_1"/>
</dbReference>
<evidence type="ECO:0000259" key="15">
    <source>
        <dbReference type="PROSITE" id="PS51103"/>
    </source>
</evidence>
<keyword evidence="7 12" id="KW-0812">Transmembrane</keyword>
<feature type="domain" description="PTS EIIA type-1" evidence="13">
    <location>
        <begin position="490"/>
        <end position="594"/>
    </location>
</feature>
<dbReference type="Pfam" id="PF00367">
    <property type="entry name" value="PTS_EIIB"/>
    <property type="match status" value="1"/>
</dbReference>
<feature type="transmembrane region" description="Helical" evidence="12">
    <location>
        <begin position="253"/>
        <end position="278"/>
    </location>
</feature>
<evidence type="ECO:0000259" key="13">
    <source>
        <dbReference type="PROSITE" id="PS51093"/>
    </source>
</evidence>
<dbReference type="InterPro" id="IPR001996">
    <property type="entry name" value="PTS_IIB_1"/>
</dbReference>
<keyword evidence="10 12" id="KW-0472">Membrane</keyword>
<reference evidence="16 17" key="1">
    <citation type="submission" date="2023-07" db="EMBL/GenBank/DDBJ databases">
        <title>Genomic Encyclopedia of Type Strains, Phase IV (KMG-IV): sequencing the most valuable type-strain genomes for metagenomic binning, comparative biology and taxonomic classification.</title>
        <authorList>
            <person name="Goeker M."/>
        </authorList>
    </citation>
    <scope>NUCLEOTIDE SEQUENCE [LARGE SCALE GENOMIC DNA]</scope>
    <source>
        <strain evidence="16 17">DSM 19598</strain>
    </source>
</reference>
<dbReference type="Proteomes" id="UP001242313">
    <property type="component" value="Unassembled WGS sequence"/>
</dbReference>
<name>A0ABU0FQX3_9BACI</name>
<keyword evidence="2" id="KW-0813">Transport</keyword>
<comment type="subcellular location">
    <subcellularLocation>
        <location evidence="1">Cell membrane</location>
        <topology evidence="1">Multi-pass membrane protein</topology>
    </subcellularLocation>
</comment>
<evidence type="ECO:0000256" key="5">
    <source>
        <dbReference type="ARBA" id="ARBA00022679"/>
    </source>
</evidence>
<feature type="transmembrane region" description="Helical" evidence="12">
    <location>
        <begin position="211"/>
        <end position="233"/>
    </location>
</feature>
<gene>
    <name evidence="16" type="ORF">J2S25_000490</name>
</gene>
<keyword evidence="3" id="KW-1003">Cell membrane</keyword>
<keyword evidence="6" id="KW-0598">Phosphotransferase system</keyword>
<dbReference type="PANTHER" id="PTHR30175:SF1">
    <property type="entry name" value="PTS SYSTEM ARBUTIN-, CELLOBIOSE-, AND SALICIN-SPECIFIC EIIBC COMPONENT-RELATED"/>
    <property type="match status" value="1"/>
</dbReference>
<dbReference type="InterPro" id="IPR011055">
    <property type="entry name" value="Dup_hybrid_motif"/>
</dbReference>
<evidence type="ECO:0000256" key="1">
    <source>
        <dbReference type="ARBA" id="ARBA00004651"/>
    </source>
</evidence>
<evidence type="ECO:0000256" key="2">
    <source>
        <dbReference type="ARBA" id="ARBA00022448"/>
    </source>
</evidence>
<dbReference type="InterPro" id="IPR018113">
    <property type="entry name" value="PTrfase_EIIB_Cys"/>
</dbReference>
<dbReference type="Pfam" id="PF02378">
    <property type="entry name" value="PTS_EIIC"/>
    <property type="match status" value="1"/>
</dbReference>
<dbReference type="Gene3D" id="3.30.1360.60">
    <property type="entry name" value="Glucose permease domain IIB"/>
    <property type="match status" value="1"/>
</dbReference>
<feature type="active site" description="Phosphocysteine intermediate; for EIIB activity" evidence="11">
    <location>
        <position position="27"/>
    </location>
</feature>